<comment type="caution">
    <text evidence="2">The sequence shown here is derived from an EMBL/GenBank/DDBJ whole genome shotgun (WGS) entry which is preliminary data.</text>
</comment>
<evidence type="ECO:0000313" key="3">
    <source>
        <dbReference type="Proteomes" id="UP001201812"/>
    </source>
</evidence>
<organism evidence="2 3">
    <name type="scientific">Ditylenchus destructor</name>
    <dbReference type="NCBI Taxonomy" id="166010"/>
    <lineage>
        <taxon>Eukaryota</taxon>
        <taxon>Metazoa</taxon>
        <taxon>Ecdysozoa</taxon>
        <taxon>Nematoda</taxon>
        <taxon>Chromadorea</taxon>
        <taxon>Rhabditida</taxon>
        <taxon>Tylenchina</taxon>
        <taxon>Tylenchomorpha</taxon>
        <taxon>Sphaerularioidea</taxon>
        <taxon>Anguinidae</taxon>
        <taxon>Anguininae</taxon>
        <taxon>Ditylenchus</taxon>
    </lineage>
</organism>
<dbReference type="AlphaFoldDB" id="A0AAD4NAB5"/>
<gene>
    <name evidence="2" type="ORF">DdX_02052</name>
</gene>
<keyword evidence="3" id="KW-1185">Reference proteome</keyword>
<dbReference type="Proteomes" id="UP001201812">
    <property type="component" value="Unassembled WGS sequence"/>
</dbReference>
<sequence>MTPPSRRSYETVSKDSDRERSMKYLMDLLPSPIPLQSAENCVKINETKQEREIIIARPKRKSRSSSLVIVPRRRRLSKKTNSSPKSHDQAENIEYLNASFGRTSRIFGVESPLAKEINNDSIRTSTPAAVRFSRRQRGQQPDSSVPSREKSMNGKGEPGKDNNRSDLVANSSRLSDAKGIEQKDDFDESNGNAISTVTATDGIFEETDLPLSAKSSSPDLQNLADASHFNQSFNLTIQQKAVKRCCPMCCDD</sequence>
<feature type="compositionally biased region" description="Basic and acidic residues" evidence="1">
    <location>
        <begin position="7"/>
        <end position="20"/>
    </location>
</feature>
<feature type="compositionally biased region" description="Basic and acidic residues" evidence="1">
    <location>
        <begin position="147"/>
        <end position="164"/>
    </location>
</feature>
<reference evidence="2" key="1">
    <citation type="submission" date="2022-01" db="EMBL/GenBank/DDBJ databases">
        <title>Genome Sequence Resource for Two Populations of Ditylenchus destructor, the Migratory Endoparasitic Phytonematode.</title>
        <authorList>
            <person name="Zhang H."/>
            <person name="Lin R."/>
            <person name="Xie B."/>
        </authorList>
    </citation>
    <scope>NUCLEOTIDE SEQUENCE</scope>
    <source>
        <strain evidence="2">BazhouSP</strain>
    </source>
</reference>
<feature type="region of interest" description="Disordered" evidence="1">
    <location>
        <begin position="118"/>
        <end position="193"/>
    </location>
</feature>
<feature type="region of interest" description="Disordered" evidence="1">
    <location>
        <begin position="1"/>
        <end position="20"/>
    </location>
</feature>
<accession>A0AAD4NAB5</accession>
<proteinExistence type="predicted"/>
<evidence type="ECO:0000313" key="2">
    <source>
        <dbReference type="EMBL" id="KAI1725394.1"/>
    </source>
</evidence>
<feature type="region of interest" description="Disordered" evidence="1">
    <location>
        <begin position="58"/>
        <end position="90"/>
    </location>
</feature>
<dbReference type="EMBL" id="JAKKPZ010000002">
    <property type="protein sequence ID" value="KAI1725394.1"/>
    <property type="molecule type" value="Genomic_DNA"/>
</dbReference>
<evidence type="ECO:0000256" key="1">
    <source>
        <dbReference type="SAM" id="MobiDB-lite"/>
    </source>
</evidence>
<name>A0AAD4NAB5_9BILA</name>
<protein>
    <submittedName>
        <fullName evidence="2">Uncharacterized protein</fullName>
    </submittedName>
</protein>